<dbReference type="InterPro" id="IPR036249">
    <property type="entry name" value="Thioredoxin-like_sf"/>
</dbReference>
<evidence type="ECO:0000313" key="2">
    <source>
        <dbReference type="EMBL" id="ASU35696.1"/>
    </source>
</evidence>
<organism evidence="2 3">
    <name type="scientific">Mucilaginibacter xinganensis</name>
    <dbReference type="NCBI Taxonomy" id="1234841"/>
    <lineage>
        <taxon>Bacteria</taxon>
        <taxon>Pseudomonadati</taxon>
        <taxon>Bacteroidota</taxon>
        <taxon>Sphingobacteriia</taxon>
        <taxon>Sphingobacteriales</taxon>
        <taxon>Sphingobacteriaceae</taxon>
        <taxon>Mucilaginibacter</taxon>
    </lineage>
</organism>
<protein>
    <recommendedName>
        <fullName evidence="1">Thioredoxin domain-containing protein</fullName>
    </recommendedName>
</protein>
<dbReference type="PROSITE" id="PS51352">
    <property type="entry name" value="THIOREDOXIN_2"/>
    <property type="match status" value="1"/>
</dbReference>
<dbReference type="PANTHER" id="PTHR42852">
    <property type="entry name" value="THIOL:DISULFIDE INTERCHANGE PROTEIN DSBE"/>
    <property type="match status" value="1"/>
</dbReference>
<dbReference type="InterPro" id="IPR000866">
    <property type="entry name" value="AhpC/TSA"/>
</dbReference>
<proteinExistence type="predicted"/>
<dbReference type="EMBL" id="CP022743">
    <property type="protein sequence ID" value="ASU35696.1"/>
    <property type="molecule type" value="Genomic_DNA"/>
</dbReference>
<dbReference type="GO" id="GO:0016491">
    <property type="term" value="F:oxidoreductase activity"/>
    <property type="evidence" value="ECO:0007669"/>
    <property type="project" value="InterPro"/>
</dbReference>
<accession>A0A223P0U3</accession>
<keyword evidence="3" id="KW-1185">Reference proteome</keyword>
<dbReference type="Proteomes" id="UP000215002">
    <property type="component" value="Chromosome"/>
</dbReference>
<dbReference type="AlphaFoldDB" id="A0A223P0U3"/>
<dbReference type="InterPro" id="IPR050553">
    <property type="entry name" value="Thioredoxin_ResA/DsbE_sf"/>
</dbReference>
<dbReference type="PANTHER" id="PTHR42852:SF17">
    <property type="entry name" value="THIOREDOXIN-LIKE PROTEIN HI_1115"/>
    <property type="match status" value="1"/>
</dbReference>
<name>A0A223P0U3_9SPHI</name>
<dbReference type="GO" id="GO:0016209">
    <property type="term" value="F:antioxidant activity"/>
    <property type="evidence" value="ECO:0007669"/>
    <property type="project" value="InterPro"/>
</dbReference>
<dbReference type="CDD" id="cd02966">
    <property type="entry name" value="TlpA_like_family"/>
    <property type="match status" value="1"/>
</dbReference>
<evidence type="ECO:0000313" key="3">
    <source>
        <dbReference type="Proteomes" id="UP000215002"/>
    </source>
</evidence>
<evidence type="ECO:0000259" key="1">
    <source>
        <dbReference type="PROSITE" id="PS51352"/>
    </source>
</evidence>
<dbReference type="Gene3D" id="3.40.30.10">
    <property type="entry name" value="Glutaredoxin"/>
    <property type="match status" value="1"/>
</dbReference>
<dbReference type="RefSeq" id="WP_094571834.1">
    <property type="nucleotide sequence ID" value="NZ_CP022743.1"/>
</dbReference>
<gene>
    <name evidence="2" type="ORF">MuYL_3811</name>
</gene>
<dbReference type="OrthoDB" id="9815205at2"/>
<reference evidence="2 3" key="1">
    <citation type="submission" date="2017-08" db="EMBL/GenBank/DDBJ databases">
        <title>Complete genome sequence of Mucilaginibacter sp. strain BJC16-A31.</title>
        <authorList>
            <consortium name="Henan University of Science and Technology"/>
            <person name="You X."/>
        </authorList>
    </citation>
    <scope>NUCLEOTIDE SEQUENCE [LARGE SCALE GENOMIC DNA]</scope>
    <source>
        <strain evidence="2 3">BJC16-A31</strain>
    </source>
</reference>
<dbReference type="SUPFAM" id="SSF52833">
    <property type="entry name" value="Thioredoxin-like"/>
    <property type="match status" value="1"/>
</dbReference>
<sequence>MIYVNGRLKLITIIILFLFSNAVKAQVPLIENAIDKLDSYKSFSYQYVYKQKEVFSDPLIINEKFVLLKVPEDKETGYFFKHENMFGDMKLPAIDLYKGKSLILLNLTDSTYDISKGQVQVFSGSLPGELNWIKTFLKKKPSAIIHLSDTVYNAINSYHLIINTKDTTINKEHLFVRIHLFINKLTGLPVGKVTRARTADFGKEATNYYTEESYFNYKINQDDINPDSFAIPAGFHPPKEKTKAEIILSTPLVAGTMAPDFTLHDTDGKKMSLAQMKGKIVLMDFFFIGCGACMRALAPLDRLHEKYKNKNFIMLSISDRDGKKSLAAFKKIQRIKNQMYPNGGDVTKLYHVTAGPTFYVIDPNGKIASVIIGYPDDFENKMSAIINKLLH</sequence>
<dbReference type="Pfam" id="PF00578">
    <property type="entry name" value="AhpC-TSA"/>
    <property type="match status" value="1"/>
</dbReference>
<dbReference type="InterPro" id="IPR013766">
    <property type="entry name" value="Thioredoxin_domain"/>
</dbReference>
<feature type="domain" description="Thioredoxin" evidence="1">
    <location>
        <begin position="252"/>
        <end position="391"/>
    </location>
</feature>
<dbReference type="KEGG" id="muc:MuYL_3811"/>